<dbReference type="RefSeq" id="WP_263049150.1">
    <property type="nucleotide sequence ID" value="NZ_CP106738.1"/>
</dbReference>
<dbReference type="Proteomes" id="UP001064087">
    <property type="component" value="Chromosome"/>
</dbReference>
<dbReference type="InterPro" id="IPR027417">
    <property type="entry name" value="P-loop_NTPase"/>
</dbReference>
<dbReference type="Gene3D" id="3.90.320.10">
    <property type="match status" value="1"/>
</dbReference>
<evidence type="ECO:0000313" key="3">
    <source>
        <dbReference type="Proteomes" id="UP001064087"/>
    </source>
</evidence>
<dbReference type="NCBIfam" id="TIGR02786">
    <property type="entry name" value="addB_alphas"/>
    <property type="match status" value="1"/>
</dbReference>
<dbReference type="EMBL" id="CP106738">
    <property type="protein sequence ID" value="UXX85157.1"/>
    <property type="molecule type" value="Genomic_DNA"/>
</dbReference>
<sequence>MFEPQSHPRLYALPPGVDFPTELIKGIDQRLAGQPPEALAQVLLIVNTRRMARRVRAIWDAGPPRLLPRISLVTDIGMNAALTDLPPPVPDLRRRLELIQLIARLLDQQPDLAPRSALYDLADSLAALMDEMQGEGVAPEVIDALDVSDQSGHWERIRSFLNIVREFTGADAQPDAASRQRRAVETVIAQWQMNPPAHPVLVAGSTGSRGTTQLLMQAVAHLPQGALILPGYDYDMPDAAWGGLTDPLLSEDHPQYRYHALRSALGLQPDQVARWTDTPPANIARNRAISLALRPAPMTDAWREDGPELRDLAGAMQDVTLVEAPSQRQEALAIAMRLRQAAEDGQTAALITPDRTLTRQVTAAMDRWGILPDDSAGLPLHRTPPGRLLRHVAALFETRLTAEALLTILKHPMTHSGSDRGAHLLLTRELELRLRRHGPPYPEAEDVMAWAATQDHEMAPEWGNWLATHLCGRDSAAAESPLTSHIAEHLSTAEAIAGGCRNAPPGALWSEEDGRKARETMHELRDEAEHGGNMRATDYAALVQALLSREEVRNPDNAHPDILIWGTLEARVQGAELLILAGLNEGSWPEAPKPDPWLNRALRNQAGLLLPERRIGLAAHDFQQAVAAREVWLTRSVRSAEAETVVSRWMNRLQNLLNGLPDQGGQAALAGMRERGAIWLRRAAMLEDAPKTESAPRPAPCPPLAQRPNRLSVTEIKRLIRDPYAIYARHVLRLRPLDPLMKVPDALLRGIVLHKVLEDFIRETRDDDHLCTAARLMQIAEAHLIENVPWAEARAMWLARLGRVAHWFVQSELDRRKSAYPAAFEERSEARIEVLDFSLVAAADRIDIDPSGNLHIYDYKTGAPPGPKEQKFFDKQLLLEAAMAEIAGFGKIAPARVTNAAYIGLGSGGRIEPAPLDDTPTSEVWAELTALIAAYQNVDMGYTSRRAMQRTRDPGDYDQLARFGEWDITDEAQPTKVGK</sequence>
<name>A0ABY6DG66_9RHOB</name>
<proteinExistence type="predicted"/>
<protein>
    <submittedName>
        <fullName evidence="2">Double-strand break repair protein AddB</fullName>
    </submittedName>
</protein>
<dbReference type="InterPro" id="IPR014153">
    <property type="entry name" value="Ds_break_AddB"/>
</dbReference>
<reference evidence="2" key="1">
    <citation type="submission" date="2022-10" db="EMBL/GenBank/DDBJ databases">
        <title>Roseovarius pelagicus sp. nov., isolated from Arctic seawater.</title>
        <authorList>
            <person name="Hong Y.W."/>
            <person name="Hwang C.Y."/>
        </authorList>
    </citation>
    <scope>NUCLEOTIDE SEQUENCE</scope>
    <source>
        <strain evidence="2">HL-MP18</strain>
    </source>
</reference>
<keyword evidence="3" id="KW-1185">Reference proteome</keyword>
<dbReference type="Pfam" id="PF12705">
    <property type="entry name" value="PDDEXK_1"/>
    <property type="match status" value="1"/>
</dbReference>
<organism evidence="2 3">
    <name type="scientific">Roseovarius pelagicus</name>
    <dbReference type="NCBI Taxonomy" id="2980108"/>
    <lineage>
        <taxon>Bacteria</taxon>
        <taxon>Pseudomonadati</taxon>
        <taxon>Pseudomonadota</taxon>
        <taxon>Alphaproteobacteria</taxon>
        <taxon>Rhodobacterales</taxon>
        <taxon>Roseobacteraceae</taxon>
        <taxon>Roseovarius</taxon>
    </lineage>
</organism>
<dbReference type="InterPro" id="IPR038726">
    <property type="entry name" value="PDDEXK_AddAB-type"/>
</dbReference>
<evidence type="ECO:0000259" key="1">
    <source>
        <dbReference type="Pfam" id="PF12705"/>
    </source>
</evidence>
<feature type="domain" description="PD-(D/E)XK endonuclease-like" evidence="1">
    <location>
        <begin position="710"/>
        <end position="929"/>
    </location>
</feature>
<dbReference type="SUPFAM" id="SSF52540">
    <property type="entry name" value="P-loop containing nucleoside triphosphate hydrolases"/>
    <property type="match status" value="1"/>
</dbReference>
<gene>
    <name evidence="2" type="primary">addB</name>
    <name evidence="2" type="ORF">N7U68_12090</name>
</gene>
<accession>A0ABY6DG66</accession>
<dbReference type="InterPro" id="IPR011604">
    <property type="entry name" value="PDDEXK-like_dom_sf"/>
</dbReference>
<evidence type="ECO:0000313" key="2">
    <source>
        <dbReference type="EMBL" id="UXX85157.1"/>
    </source>
</evidence>